<evidence type="ECO:0000256" key="1">
    <source>
        <dbReference type="ARBA" id="ARBA00022723"/>
    </source>
</evidence>
<dbReference type="InterPro" id="IPR052035">
    <property type="entry name" value="ZnF_BED_domain_contain"/>
</dbReference>
<keyword evidence="4" id="KW-0805">Transcription regulation</keyword>
<dbReference type="EMBL" id="CP093344">
    <property type="protein sequence ID" value="WOG86432.1"/>
    <property type="molecule type" value="Genomic_DNA"/>
</dbReference>
<proteinExistence type="predicted"/>
<gene>
    <name evidence="7" type="ORF">DCAR_0205636</name>
</gene>
<keyword evidence="1" id="KW-0479">Metal-binding</keyword>
<name>A0AAF1AMX8_DAUCS</name>
<evidence type="ECO:0000259" key="6">
    <source>
        <dbReference type="Pfam" id="PF02892"/>
    </source>
</evidence>
<dbReference type="GO" id="GO:0003677">
    <property type="term" value="F:DNA binding"/>
    <property type="evidence" value="ECO:0007669"/>
    <property type="project" value="InterPro"/>
</dbReference>
<dbReference type="AlphaFoldDB" id="A0AAF1AMX8"/>
<dbReference type="InterPro" id="IPR012337">
    <property type="entry name" value="RNaseH-like_sf"/>
</dbReference>
<keyword evidence="8" id="KW-1185">Reference proteome</keyword>
<dbReference type="PANTHER" id="PTHR46481:SF7">
    <property type="entry name" value="ZINC FINGER BED DOMAIN-CONTAINING PROTEIN RICESLEEPER 2-LIKE"/>
    <property type="match status" value="1"/>
</dbReference>
<dbReference type="InterPro" id="IPR003656">
    <property type="entry name" value="Znf_BED"/>
</dbReference>
<evidence type="ECO:0000256" key="5">
    <source>
        <dbReference type="ARBA" id="ARBA00023163"/>
    </source>
</evidence>
<accession>A0AAF1AMX8</accession>
<protein>
    <recommendedName>
        <fullName evidence="6">BED-type domain-containing protein</fullName>
    </recommendedName>
</protein>
<keyword evidence="2" id="KW-0863">Zinc-finger</keyword>
<keyword evidence="3" id="KW-0862">Zinc</keyword>
<evidence type="ECO:0000256" key="2">
    <source>
        <dbReference type="ARBA" id="ARBA00022771"/>
    </source>
</evidence>
<dbReference type="SUPFAM" id="SSF53098">
    <property type="entry name" value="Ribonuclease H-like"/>
    <property type="match status" value="1"/>
</dbReference>
<dbReference type="PANTHER" id="PTHR46481">
    <property type="entry name" value="ZINC FINGER BED DOMAIN-CONTAINING PROTEIN 4"/>
    <property type="match status" value="1"/>
</dbReference>
<dbReference type="Pfam" id="PF02892">
    <property type="entry name" value="zf-BED"/>
    <property type="match status" value="1"/>
</dbReference>
<evidence type="ECO:0000313" key="7">
    <source>
        <dbReference type="EMBL" id="WOG86432.1"/>
    </source>
</evidence>
<sequence>MESTAQIWNHYIKFESEDNKMKAKCKYCGKELSENSSSNGDPSKLAFQNNRDSGLTTLNSWTFDKDLAREDYIKMIVVDELPFKFGEGSREFQATVQPMFQIPTRWTVARESYGMYALRRYNLNISLLEQKQRLCLSTDTWTSYQRINYMCLTAHFIDKDWKLHKTILNFCPITSHEGKAIV</sequence>
<feature type="domain" description="BED-type" evidence="6">
    <location>
        <begin position="6"/>
        <end position="39"/>
    </location>
</feature>
<evidence type="ECO:0000256" key="3">
    <source>
        <dbReference type="ARBA" id="ARBA00022833"/>
    </source>
</evidence>
<keyword evidence="5" id="KW-0804">Transcription</keyword>
<evidence type="ECO:0000256" key="4">
    <source>
        <dbReference type="ARBA" id="ARBA00023015"/>
    </source>
</evidence>
<organism evidence="7 8">
    <name type="scientific">Daucus carota subsp. sativus</name>
    <name type="common">Carrot</name>
    <dbReference type="NCBI Taxonomy" id="79200"/>
    <lineage>
        <taxon>Eukaryota</taxon>
        <taxon>Viridiplantae</taxon>
        <taxon>Streptophyta</taxon>
        <taxon>Embryophyta</taxon>
        <taxon>Tracheophyta</taxon>
        <taxon>Spermatophyta</taxon>
        <taxon>Magnoliopsida</taxon>
        <taxon>eudicotyledons</taxon>
        <taxon>Gunneridae</taxon>
        <taxon>Pentapetalae</taxon>
        <taxon>asterids</taxon>
        <taxon>campanulids</taxon>
        <taxon>Apiales</taxon>
        <taxon>Apiaceae</taxon>
        <taxon>Apioideae</taxon>
        <taxon>Scandiceae</taxon>
        <taxon>Daucinae</taxon>
        <taxon>Daucus</taxon>
        <taxon>Daucus sect. Daucus</taxon>
    </lineage>
</organism>
<dbReference type="Proteomes" id="UP000077755">
    <property type="component" value="Chromosome 2"/>
</dbReference>
<evidence type="ECO:0000313" key="8">
    <source>
        <dbReference type="Proteomes" id="UP000077755"/>
    </source>
</evidence>
<reference evidence="7" key="2">
    <citation type="submission" date="2022-03" db="EMBL/GenBank/DDBJ databases">
        <title>Draft title - Genomic analysis of global carrot germplasm unveils the trajectory of domestication and the origin of high carotenoid orange carrot.</title>
        <authorList>
            <person name="Iorizzo M."/>
            <person name="Ellison S."/>
            <person name="Senalik D."/>
            <person name="Macko-Podgorni A."/>
            <person name="Grzebelus D."/>
            <person name="Bostan H."/>
            <person name="Rolling W."/>
            <person name="Curaba J."/>
            <person name="Simon P."/>
        </authorList>
    </citation>
    <scope>NUCLEOTIDE SEQUENCE</scope>
    <source>
        <tissue evidence="7">Leaf</tissue>
    </source>
</reference>
<dbReference type="GO" id="GO:0008270">
    <property type="term" value="F:zinc ion binding"/>
    <property type="evidence" value="ECO:0007669"/>
    <property type="project" value="UniProtKB-KW"/>
</dbReference>
<reference evidence="7" key="1">
    <citation type="journal article" date="2016" name="Nat. Genet.">
        <title>A high-quality carrot genome assembly provides new insights into carotenoid accumulation and asterid genome evolution.</title>
        <authorList>
            <person name="Iorizzo M."/>
            <person name="Ellison S."/>
            <person name="Senalik D."/>
            <person name="Zeng P."/>
            <person name="Satapoomin P."/>
            <person name="Huang J."/>
            <person name="Bowman M."/>
            <person name="Iovene M."/>
            <person name="Sanseverino W."/>
            <person name="Cavagnaro P."/>
            <person name="Yildiz M."/>
            <person name="Macko-Podgorni A."/>
            <person name="Moranska E."/>
            <person name="Grzebelus E."/>
            <person name="Grzebelus D."/>
            <person name="Ashrafi H."/>
            <person name="Zheng Z."/>
            <person name="Cheng S."/>
            <person name="Spooner D."/>
            <person name="Van Deynze A."/>
            <person name="Simon P."/>
        </authorList>
    </citation>
    <scope>NUCLEOTIDE SEQUENCE</scope>
    <source>
        <tissue evidence="7">Leaf</tissue>
    </source>
</reference>